<dbReference type="InterPro" id="IPR035979">
    <property type="entry name" value="RBD_domain_sf"/>
</dbReference>
<name>A0AAV5G0V8_ELECO</name>
<dbReference type="Proteomes" id="UP001054889">
    <property type="component" value="Unassembled WGS sequence"/>
</dbReference>
<proteinExistence type="predicted"/>
<accession>A0AAV5G0V8</accession>
<dbReference type="EMBL" id="BQKI01000367">
    <property type="protein sequence ID" value="GJN41484.1"/>
    <property type="molecule type" value="Genomic_DNA"/>
</dbReference>
<dbReference type="PANTHER" id="PTHR45904:SF2">
    <property type="entry name" value="TRNA (URACIL-5-)-METHYLTRANSFERASE HOMOLOG A"/>
    <property type="match status" value="1"/>
</dbReference>
<dbReference type="GO" id="GO:0003723">
    <property type="term" value="F:RNA binding"/>
    <property type="evidence" value="ECO:0007669"/>
    <property type="project" value="TreeGrafter"/>
</dbReference>
<dbReference type="AlphaFoldDB" id="A0AAV5G0V8"/>
<evidence type="ECO:0000313" key="1">
    <source>
        <dbReference type="EMBL" id="GJN41484.1"/>
    </source>
</evidence>
<dbReference type="InterPro" id="IPR045850">
    <property type="entry name" value="TRM2_met"/>
</dbReference>
<keyword evidence="2" id="KW-1185">Reference proteome</keyword>
<evidence type="ECO:0000313" key="2">
    <source>
        <dbReference type="Proteomes" id="UP001054889"/>
    </source>
</evidence>
<reference evidence="1" key="2">
    <citation type="submission" date="2021-12" db="EMBL/GenBank/DDBJ databases">
        <title>Resequencing data analysis of finger millet.</title>
        <authorList>
            <person name="Hatakeyama M."/>
            <person name="Aluri S."/>
            <person name="Balachadran M.T."/>
            <person name="Sivarajan S.R."/>
            <person name="Poveda L."/>
            <person name="Shimizu-Inatsugi R."/>
            <person name="Schlapbach R."/>
            <person name="Sreeman S.M."/>
            <person name="Shimizu K.K."/>
        </authorList>
    </citation>
    <scope>NUCLEOTIDE SEQUENCE</scope>
</reference>
<dbReference type="SUPFAM" id="SSF54928">
    <property type="entry name" value="RNA-binding domain, RBD"/>
    <property type="match status" value="1"/>
</dbReference>
<dbReference type="PANTHER" id="PTHR45904">
    <property type="entry name" value="TRNA (URACIL-5-)-METHYLTRANSFERASE"/>
    <property type="match status" value="1"/>
</dbReference>
<reference evidence="1" key="1">
    <citation type="journal article" date="2018" name="DNA Res.">
        <title>Multiple hybrid de novo genome assembly of finger millet, an orphan allotetraploid crop.</title>
        <authorList>
            <person name="Hatakeyama M."/>
            <person name="Aluri S."/>
            <person name="Balachadran M.T."/>
            <person name="Sivarajan S.R."/>
            <person name="Patrignani A."/>
            <person name="Gruter S."/>
            <person name="Poveda L."/>
            <person name="Shimizu-Inatsugi R."/>
            <person name="Baeten J."/>
            <person name="Francoijs K.J."/>
            <person name="Nataraja K.N."/>
            <person name="Reddy Y.A.N."/>
            <person name="Phadnis S."/>
            <person name="Ravikumar R.L."/>
            <person name="Schlapbach R."/>
            <person name="Sreeman S.M."/>
            <person name="Shimizu K.K."/>
        </authorList>
    </citation>
    <scope>NUCLEOTIDE SEQUENCE</scope>
</reference>
<dbReference type="Gene3D" id="3.30.70.330">
    <property type="match status" value="1"/>
</dbReference>
<organism evidence="1 2">
    <name type="scientific">Eleusine coracana subsp. coracana</name>
    <dbReference type="NCBI Taxonomy" id="191504"/>
    <lineage>
        <taxon>Eukaryota</taxon>
        <taxon>Viridiplantae</taxon>
        <taxon>Streptophyta</taxon>
        <taxon>Embryophyta</taxon>
        <taxon>Tracheophyta</taxon>
        <taxon>Spermatophyta</taxon>
        <taxon>Magnoliopsida</taxon>
        <taxon>Liliopsida</taxon>
        <taxon>Poales</taxon>
        <taxon>Poaceae</taxon>
        <taxon>PACMAD clade</taxon>
        <taxon>Chloridoideae</taxon>
        <taxon>Cynodonteae</taxon>
        <taxon>Eleusininae</taxon>
        <taxon>Eleusine</taxon>
    </lineage>
</organism>
<evidence type="ECO:0008006" key="3">
    <source>
        <dbReference type="Google" id="ProtNLM"/>
    </source>
</evidence>
<sequence>MTVLQGISYATAKKKRGMTVGFVTFESIEQLKNAVQVLKDNPSSGREIKIADANRRSHQKVFVDRQASDNGTATEISNIPSADVGETCAPEVPVSRKKSARDAVTPLAHMSYNDQLEHKKNSMAQILKRLTRNARKACPPAVPLPNWVFQSKEIGNLLILICCRLAVVCLGL</sequence>
<gene>
    <name evidence="1" type="primary">gn00866</name>
    <name evidence="1" type="ORF">PR202_gn00866</name>
</gene>
<dbReference type="InterPro" id="IPR012677">
    <property type="entry name" value="Nucleotide-bd_a/b_plait_sf"/>
</dbReference>
<comment type="caution">
    <text evidence="1">The sequence shown here is derived from an EMBL/GenBank/DDBJ whole genome shotgun (WGS) entry which is preliminary data.</text>
</comment>
<protein>
    <recommendedName>
        <fullName evidence="3">RRM domain-containing protein</fullName>
    </recommendedName>
</protein>